<gene>
    <name evidence="1" type="ORF">UFOVP210_33</name>
</gene>
<sequence>MQKFYDLDIVTCAMSYNKVTGWAYKYKDGYDASNVLHTGKYLPLDTLMDELVTVDTFSVLADLDGMVAYTVEQSTGGPSWNSRIATVDDTGALVPSTLSFEAFLEDRTGTLVFVVQMFSNHSLAFKVGA</sequence>
<dbReference type="EMBL" id="LR798251">
    <property type="protein sequence ID" value="CAB5217959.1"/>
    <property type="molecule type" value="Genomic_DNA"/>
</dbReference>
<name>A0A6J7WIT2_9CAUD</name>
<reference evidence="1" key="1">
    <citation type="submission" date="2020-05" db="EMBL/GenBank/DDBJ databases">
        <authorList>
            <person name="Chiriac C."/>
            <person name="Salcher M."/>
            <person name="Ghai R."/>
            <person name="Kavagutti S V."/>
        </authorList>
    </citation>
    <scope>NUCLEOTIDE SEQUENCE</scope>
</reference>
<organism evidence="1">
    <name type="scientific">uncultured Caudovirales phage</name>
    <dbReference type="NCBI Taxonomy" id="2100421"/>
    <lineage>
        <taxon>Viruses</taxon>
        <taxon>Duplodnaviria</taxon>
        <taxon>Heunggongvirae</taxon>
        <taxon>Uroviricota</taxon>
        <taxon>Caudoviricetes</taxon>
        <taxon>Peduoviridae</taxon>
        <taxon>Maltschvirus</taxon>
        <taxon>Maltschvirus maltsch</taxon>
    </lineage>
</organism>
<proteinExistence type="predicted"/>
<protein>
    <submittedName>
        <fullName evidence="1">Uncharacterized protein</fullName>
    </submittedName>
</protein>
<accession>A0A6J7WIT2</accession>
<evidence type="ECO:0000313" key="1">
    <source>
        <dbReference type="EMBL" id="CAB5217959.1"/>
    </source>
</evidence>